<keyword evidence="3" id="KW-0732">Signal</keyword>
<feature type="compositionally biased region" description="Low complexity" evidence="1">
    <location>
        <begin position="421"/>
        <end position="439"/>
    </location>
</feature>
<proteinExistence type="predicted"/>
<dbReference type="Proteomes" id="UP000054988">
    <property type="component" value="Unassembled WGS sequence"/>
</dbReference>
<feature type="compositionally biased region" description="Low complexity" evidence="1">
    <location>
        <begin position="291"/>
        <end position="303"/>
    </location>
</feature>
<feature type="chain" id="PRO_5006902522" evidence="3">
    <location>
        <begin position="18"/>
        <end position="506"/>
    </location>
</feature>
<comment type="caution">
    <text evidence="4">The sequence shown here is derived from an EMBL/GenBank/DDBJ whole genome shotgun (WGS) entry which is preliminary data.</text>
</comment>
<keyword evidence="2" id="KW-0472">Membrane</keyword>
<evidence type="ECO:0000256" key="1">
    <source>
        <dbReference type="SAM" id="MobiDB-lite"/>
    </source>
</evidence>
<evidence type="ECO:0000256" key="3">
    <source>
        <dbReference type="SAM" id="SignalP"/>
    </source>
</evidence>
<feature type="region of interest" description="Disordered" evidence="1">
    <location>
        <begin position="222"/>
        <end position="246"/>
    </location>
</feature>
<evidence type="ECO:0000313" key="4">
    <source>
        <dbReference type="EMBL" id="KTB45546.1"/>
    </source>
</evidence>
<feature type="signal peptide" evidence="3">
    <location>
        <begin position="1"/>
        <end position="17"/>
    </location>
</feature>
<name>A0A0W0GAH6_MONRR</name>
<gene>
    <name evidence="4" type="ORF">WG66_1893</name>
</gene>
<reference evidence="4 5" key="1">
    <citation type="submission" date="2015-12" db="EMBL/GenBank/DDBJ databases">
        <title>Draft genome sequence of Moniliophthora roreri, the causal agent of frosty pod rot of cacao.</title>
        <authorList>
            <person name="Aime M.C."/>
            <person name="Diaz-Valderrama J.R."/>
            <person name="Kijpornyongpan T."/>
            <person name="Phillips-Mora W."/>
        </authorList>
    </citation>
    <scope>NUCLEOTIDE SEQUENCE [LARGE SCALE GENOMIC DNA]</scope>
    <source>
        <strain evidence="4 5">MCA 2952</strain>
    </source>
</reference>
<feature type="transmembrane region" description="Helical" evidence="2">
    <location>
        <begin position="193"/>
        <end position="217"/>
    </location>
</feature>
<feature type="compositionally biased region" description="Polar residues" evidence="1">
    <location>
        <begin position="332"/>
        <end position="355"/>
    </location>
</feature>
<feature type="region of interest" description="Disordered" evidence="1">
    <location>
        <begin position="266"/>
        <end position="377"/>
    </location>
</feature>
<dbReference type="EMBL" id="LATX01000668">
    <property type="protein sequence ID" value="KTB45546.1"/>
    <property type="molecule type" value="Genomic_DNA"/>
</dbReference>
<protein>
    <submittedName>
        <fullName evidence="4">Uncharacterized protein</fullName>
    </submittedName>
</protein>
<sequence length="506" mass="53704">MLTFFAVLLASCAGSRSVDPNSDASQPQTTVTLYDVTGTTEPSDDSRSLSRTVFAVGTASGGSETTYSERIVEYETKVSGSAAATITSTWEGIRVESASGYVRIHSNDDISDVQSCSFDGNQRGGCIEVVNHLGATIVASSSTITLSASTSTATLHASEATVMPVYTLAASAPSETSNAPAPASSGAQPNRNIIGPAVGGTLGGVALIITVLTAYLMCRRRRRRQNQERSRQLGFTSKPELPSGEYNYHYRQSRVAVPSMIESSTASKEGVSPMSSFDPYTSPPKMHYLRSRSPSHSPTHSESFVSPFRSRQVASPSPLSTTPPTRPYMSQDMESLSSVSPPPTADTSASQNTAVASPVPRQPQLAPQDSHPGHNFRIHPSRFIERLSLSSVYLESLVAGGPLASIPNESKLDSPVHDLSSRPSSPLSYSPRPRSPTSLDIEASDSLSRTPPLHRSSMTPHSHSTFQTAQEGSALATPAYYTPTPPPSSPSPPLSDTSHAHYGYAI</sequence>
<accession>A0A0W0GAH6</accession>
<feature type="compositionally biased region" description="Polar residues" evidence="1">
    <location>
        <begin position="456"/>
        <end position="471"/>
    </location>
</feature>
<evidence type="ECO:0000313" key="5">
    <source>
        <dbReference type="Proteomes" id="UP000054988"/>
    </source>
</evidence>
<keyword evidence="2" id="KW-0812">Transmembrane</keyword>
<evidence type="ECO:0000256" key="2">
    <source>
        <dbReference type="SAM" id="Phobius"/>
    </source>
</evidence>
<feature type="compositionally biased region" description="Low complexity" evidence="1">
    <location>
        <begin position="473"/>
        <end position="482"/>
    </location>
</feature>
<feature type="compositionally biased region" description="Pro residues" evidence="1">
    <location>
        <begin position="483"/>
        <end position="493"/>
    </location>
</feature>
<dbReference type="AlphaFoldDB" id="A0A0W0GAH6"/>
<feature type="compositionally biased region" description="Basic and acidic residues" evidence="1">
    <location>
        <begin position="410"/>
        <end position="420"/>
    </location>
</feature>
<feature type="compositionally biased region" description="Polar residues" evidence="1">
    <location>
        <begin position="266"/>
        <end position="279"/>
    </location>
</feature>
<keyword evidence="2" id="KW-1133">Transmembrane helix</keyword>
<feature type="region of interest" description="Disordered" evidence="1">
    <location>
        <begin position="406"/>
        <end position="506"/>
    </location>
</feature>
<organism evidence="4 5">
    <name type="scientific">Moniliophthora roreri</name>
    <name type="common">Frosty pod rot fungus</name>
    <name type="synonym">Monilia roreri</name>
    <dbReference type="NCBI Taxonomy" id="221103"/>
    <lineage>
        <taxon>Eukaryota</taxon>
        <taxon>Fungi</taxon>
        <taxon>Dikarya</taxon>
        <taxon>Basidiomycota</taxon>
        <taxon>Agaricomycotina</taxon>
        <taxon>Agaricomycetes</taxon>
        <taxon>Agaricomycetidae</taxon>
        <taxon>Agaricales</taxon>
        <taxon>Marasmiineae</taxon>
        <taxon>Marasmiaceae</taxon>
        <taxon>Moniliophthora</taxon>
    </lineage>
</organism>